<evidence type="ECO:0000259" key="12">
    <source>
        <dbReference type="PROSITE" id="PS51007"/>
    </source>
</evidence>
<feature type="transmembrane region" description="Helical" evidence="10">
    <location>
        <begin position="528"/>
        <end position="548"/>
    </location>
</feature>
<dbReference type="InterPro" id="IPR004923">
    <property type="entry name" value="FTR1/Fip1/EfeU"/>
</dbReference>
<keyword evidence="8 10" id="KW-0472">Membrane</keyword>
<reference evidence="13 14" key="1">
    <citation type="journal article" date="2015" name="Stand. Genomic Sci.">
        <title>Genomic Encyclopedia of Bacterial and Archaeal Type Strains, Phase III: the genomes of soil and plant-associated and newly described type strains.</title>
        <authorList>
            <person name="Whitman W.B."/>
            <person name="Woyke T."/>
            <person name="Klenk H.P."/>
            <person name="Zhou Y."/>
            <person name="Lilburn T.G."/>
            <person name="Beck B.J."/>
            <person name="De Vos P."/>
            <person name="Vandamme P."/>
            <person name="Eisen J.A."/>
            <person name="Garrity G."/>
            <person name="Hugenholtz P."/>
            <person name="Kyrpides N.C."/>
        </authorList>
    </citation>
    <scope>NUCLEOTIDE SEQUENCE [LARGE SCALE GENOMIC DNA]</scope>
    <source>
        <strain evidence="13 14">CGMCC 1.10822</strain>
    </source>
</reference>
<evidence type="ECO:0000256" key="8">
    <source>
        <dbReference type="ARBA" id="ARBA00023136"/>
    </source>
</evidence>
<dbReference type="EMBL" id="VLLB01000008">
    <property type="protein sequence ID" value="TWI62612.1"/>
    <property type="molecule type" value="Genomic_DNA"/>
</dbReference>
<evidence type="ECO:0000256" key="3">
    <source>
        <dbReference type="ARBA" id="ARBA00022617"/>
    </source>
</evidence>
<sequence length="643" mass="66828">MLVLVWTLLLNAALAMAAEPAQSPADARQVWQLLDYLAVDYGGAVADGAVVSASEYAEMLDFADSAAAQVKRLPPHAGKAAIEVAVAQLRSAIERKTDSAEVGRLAHAANALLVAAYPIPVAPRKVPDLARGAAVYAAQCASCHGAGGAGDGPLAARLEPRPIAFTDAARAASRSLMALHQVITQGVPGTSMPAFAALSDDDRWAAAFYIGTLSHDAAARARGEKAWQQDASLKARFPDLAALTTMTERAASQTVPAATARDVIAYLRSHPAAVEGGKPAGLALARQRLQDSLAALHAGRRAEATRLALSSYLDGFEPIEPVVGARDPALLAAVESAMLAYRSALSTGTPAQAEAAAAHIDTLFARVDAALGDANADPATTYIGALTILLREGLEALLIVIGMIAVLRKGGRQDVLRYVHAGWASALAAGAVTWAAATWLVAISGASREVTEGVGAVFAALVLLSVGMWMHQKSSAGRWQSYLEEKLSAAMTRRSAWALFALAFIAVYREVFETVLFYSALAADGNGGALLGGFATAVVLLAIVAWVMLRTSARMPIGKFFSATSVFVAVLAVILIGKGTAALQEAGWIGVTPIPAPRIDLLGMYPTVQTLTAQAVVLAIALSGYGLNLFNARSRAGTSRRPT</sequence>
<dbReference type="InterPro" id="IPR009056">
    <property type="entry name" value="Cyt_c-like_dom"/>
</dbReference>
<evidence type="ECO:0000256" key="2">
    <source>
        <dbReference type="ARBA" id="ARBA00008333"/>
    </source>
</evidence>
<dbReference type="Proteomes" id="UP000318431">
    <property type="component" value="Unassembled WGS sequence"/>
</dbReference>
<evidence type="ECO:0000256" key="6">
    <source>
        <dbReference type="ARBA" id="ARBA00022989"/>
    </source>
</evidence>
<evidence type="ECO:0000313" key="13">
    <source>
        <dbReference type="EMBL" id="TWI62612.1"/>
    </source>
</evidence>
<evidence type="ECO:0000256" key="11">
    <source>
        <dbReference type="SAM" id="SignalP"/>
    </source>
</evidence>
<dbReference type="AlphaFoldDB" id="A0A562R0L6"/>
<dbReference type="GO" id="GO:0033573">
    <property type="term" value="C:high-affinity iron permease complex"/>
    <property type="evidence" value="ECO:0007669"/>
    <property type="project" value="InterPro"/>
</dbReference>
<keyword evidence="4 10" id="KW-0812">Transmembrane</keyword>
<dbReference type="RefSeq" id="WP_145651590.1">
    <property type="nucleotide sequence ID" value="NZ_VLLB01000008.1"/>
</dbReference>
<evidence type="ECO:0000256" key="4">
    <source>
        <dbReference type="ARBA" id="ARBA00022692"/>
    </source>
</evidence>
<dbReference type="GO" id="GO:0020037">
    <property type="term" value="F:heme binding"/>
    <property type="evidence" value="ECO:0007669"/>
    <property type="project" value="InterPro"/>
</dbReference>
<dbReference type="SUPFAM" id="SSF46626">
    <property type="entry name" value="Cytochrome c"/>
    <property type="match status" value="1"/>
</dbReference>
<dbReference type="Gene3D" id="1.10.760.10">
    <property type="entry name" value="Cytochrome c-like domain"/>
    <property type="match status" value="1"/>
</dbReference>
<evidence type="ECO:0000256" key="1">
    <source>
        <dbReference type="ARBA" id="ARBA00004141"/>
    </source>
</evidence>
<feature type="signal peptide" evidence="11">
    <location>
        <begin position="1"/>
        <end position="17"/>
    </location>
</feature>
<keyword evidence="6 10" id="KW-1133">Transmembrane helix</keyword>
<dbReference type="GO" id="GO:0015093">
    <property type="term" value="F:ferrous iron transmembrane transporter activity"/>
    <property type="evidence" value="ECO:0007669"/>
    <property type="project" value="TreeGrafter"/>
</dbReference>
<dbReference type="PROSITE" id="PS51007">
    <property type="entry name" value="CYTC"/>
    <property type="match status" value="1"/>
</dbReference>
<feature type="transmembrane region" description="Helical" evidence="10">
    <location>
        <begin position="491"/>
        <end position="508"/>
    </location>
</feature>
<feature type="transmembrane region" description="Helical" evidence="10">
    <location>
        <begin position="382"/>
        <end position="406"/>
    </location>
</feature>
<comment type="similarity">
    <text evidence="2">Belongs to the oxidase-dependent Fe transporter (OFeT) (TC 9.A.10.1) family.</text>
</comment>
<evidence type="ECO:0000256" key="5">
    <source>
        <dbReference type="ARBA" id="ARBA00022723"/>
    </source>
</evidence>
<gene>
    <name evidence="13" type="ORF">IP91_04134</name>
</gene>
<keyword evidence="7 9" id="KW-0408">Iron</keyword>
<dbReference type="Pfam" id="PF13442">
    <property type="entry name" value="Cytochrome_CBB3"/>
    <property type="match status" value="1"/>
</dbReference>
<keyword evidence="11" id="KW-0732">Signal</keyword>
<evidence type="ECO:0000256" key="7">
    <source>
        <dbReference type="ARBA" id="ARBA00023004"/>
    </source>
</evidence>
<dbReference type="OrthoDB" id="9765171at2"/>
<comment type="subcellular location">
    <subcellularLocation>
        <location evidence="1">Membrane</location>
        <topology evidence="1">Multi-pass membrane protein</topology>
    </subcellularLocation>
</comment>
<feature type="chain" id="PRO_5021763742" evidence="11">
    <location>
        <begin position="18"/>
        <end position="643"/>
    </location>
</feature>
<feature type="transmembrane region" description="Helical" evidence="10">
    <location>
        <begin position="453"/>
        <end position="470"/>
    </location>
</feature>
<feature type="transmembrane region" description="Helical" evidence="10">
    <location>
        <begin position="560"/>
        <end position="577"/>
    </location>
</feature>
<evidence type="ECO:0000313" key="14">
    <source>
        <dbReference type="Proteomes" id="UP000318431"/>
    </source>
</evidence>
<dbReference type="PANTHER" id="PTHR31632:SF2">
    <property type="entry name" value="PLASMA MEMBRANE IRON PERMEASE"/>
    <property type="match status" value="1"/>
</dbReference>
<dbReference type="GO" id="GO:0009055">
    <property type="term" value="F:electron transfer activity"/>
    <property type="evidence" value="ECO:0007669"/>
    <property type="project" value="InterPro"/>
</dbReference>
<feature type="domain" description="Cytochrome c" evidence="12">
    <location>
        <begin position="127"/>
        <end position="214"/>
    </location>
</feature>
<evidence type="ECO:0000256" key="9">
    <source>
        <dbReference type="PROSITE-ProRule" id="PRU00433"/>
    </source>
</evidence>
<feature type="transmembrane region" description="Helical" evidence="10">
    <location>
        <begin position="418"/>
        <end position="441"/>
    </location>
</feature>
<feature type="transmembrane region" description="Helical" evidence="10">
    <location>
        <begin position="611"/>
        <end position="631"/>
    </location>
</feature>
<keyword evidence="14" id="KW-1185">Reference proteome</keyword>
<organism evidence="13 14">
    <name type="scientific">Pseudoduganella lurida</name>
    <dbReference type="NCBI Taxonomy" id="1036180"/>
    <lineage>
        <taxon>Bacteria</taxon>
        <taxon>Pseudomonadati</taxon>
        <taxon>Pseudomonadota</taxon>
        <taxon>Betaproteobacteria</taxon>
        <taxon>Burkholderiales</taxon>
        <taxon>Oxalobacteraceae</taxon>
        <taxon>Telluria group</taxon>
        <taxon>Pseudoduganella</taxon>
    </lineage>
</organism>
<proteinExistence type="inferred from homology"/>
<keyword evidence="5 9" id="KW-0479">Metal-binding</keyword>
<comment type="caution">
    <text evidence="13">The sequence shown here is derived from an EMBL/GenBank/DDBJ whole genome shotgun (WGS) entry which is preliminary data.</text>
</comment>
<name>A0A562R0L6_9BURK</name>
<dbReference type="PANTHER" id="PTHR31632">
    <property type="entry name" value="IRON TRANSPORTER FTH1"/>
    <property type="match status" value="1"/>
</dbReference>
<dbReference type="InterPro" id="IPR036909">
    <property type="entry name" value="Cyt_c-like_dom_sf"/>
</dbReference>
<protein>
    <submittedName>
        <fullName evidence="13">High-affinity iron transporter</fullName>
    </submittedName>
</protein>
<accession>A0A562R0L6</accession>
<evidence type="ECO:0000256" key="10">
    <source>
        <dbReference type="SAM" id="Phobius"/>
    </source>
</evidence>
<dbReference type="GO" id="GO:0046872">
    <property type="term" value="F:metal ion binding"/>
    <property type="evidence" value="ECO:0007669"/>
    <property type="project" value="UniProtKB-KW"/>
</dbReference>
<dbReference type="Pfam" id="PF03239">
    <property type="entry name" value="FTR1"/>
    <property type="match status" value="1"/>
</dbReference>
<keyword evidence="3 9" id="KW-0349">Heme</keyword>